<accession>A0A6J5PSL6</accession>
<evidence type="ECO:0000313" key="1">
    <source>
        <dbReference type="EMBL" id="CAB4172038.1"/>
    </source>
</evidence>
<dbReference type="SUPFAM" id="SSF53098">
    <property type="entry name" value="Ribonuclease H-like"/>
    <property type="match status" value="1"/>
</dbReference>
<dbReference type="InterPro" id="IPR012337">
    <property type="entry name" value="RNaseH-like_sf"/>
</dbReference>
<organism evidence="1">
    <name type="scientific">uncultured Caudovirales phage</name>
    <dbReference type="NCBI Taxonomy" id="2100421"/>
    <lineage>
        <taxon>Viruses</taxon>
        <taxon>Duplodnaviria</taxon>
        <taxon>Heunggongvirae</taxon>
        <taxon>Uroviricota</taxon>
        <taxon>Caudoviricetes</taxon>
        <taxon>Peduoviridae</taxon>
        <taxon>Maltschvirus</taxon>
        <taxon>Maltschvirus maltsch</taxon>
    </lineage>
</organism>
<evidence type="ECO:0008006" key="4">
    <source>
        <dbReference type="Google" id="ProtNLM"/>
    </source>
</evidence>
<evidence type="ECO:0000313" key="3">
    <source>
        <dbReference type="EMBL" id="CAB5238487.1"/>
    </source>
</evidence>
<dbReference type="GO" id="GO:0003676">
    <property type="term" value="F:nucleic acid binding"/>
    <property type="evidence" value="ECO:0007669"/>
    <property type="project" value="InterPro"/>
</dbReference>
<dbReference type="Gene3D" id="3.30.420.10">
    <property type="entry name" value="Ribonuclease H-like superfamily/Ribonuclease H"/>
    <property type="match status" value="1"/>
</dbReference>
<evidence type="ECO:0000313" key="2">
    <source>
        <dbReference type="EMBL" id="CAB4200174.1"/>
    </source>
</evidence>
<sequence length="224" mass="24466">MSNILIIDIETLSQPEAEIRAKLPPFDPAKVKLGVLKDPDKIRAKLAEAEAEHGNEEVREGALHATTGTLAIVGFRRGEGVKQYHVGEMTEAQMIEAAFVNILAAFDKGVIVSGFFIKGFDLPFIVQRAWLLGVKVPTRIFNAFKPRYPWSESIVCLQEVWLAGSAAQFGARVSLATVLRELGLPPKSGSGADFGAMWARSCAEALQYNANDLAVEMQLAERLI</sequence>
<gene>
    <name evidence="2" type="ORF">UFOVP1354_27</name>
    <name evidence="3" type="ORF">UFOVP1547_28</name>
    <name evidence="1" type="ORF">UFOVP930_39</name>
</gene>
<reference evidence="1" key="1">
    <citation type="submission" date="2020-05" db="EMBL/GenBank/DDBJ databases">
        <authorList>
            <person name="Chiriac C."/>
            <person name="Salcher M."/>
            <person name="Ghai R."/>
            <person name="Kavagutti S V."/>
        </authorList>
    </citation>
    <scope>NUCLEOTIDE SEQUENCE</scope>
</reference>
<dbReference type="EMBL" id="LR798461">
    <property type="protein sequence ID" value="CAB5238487.1"/>
    <property type="molecule type" value="Genomic_DNA"/>
</dbReference>
<proteinExistence type="predicted"/>
<dbReference type="EMBL" id="LR797289">
    <property type="protein sequence ID" value="CAB4200174.1"/>
    <property type="molecule type" value="Genomic_DNA"/>
</dbReference>
<dbReference type="InterPro" id="IPR036397">
    <property type="entry name" value="RNaseH_sf"/>
</dbReference>
<protein>
    <recommendedName>
        <fullName evidence="4">3'-5' exonuclease</fullName>
    </recommendedName>
</protein>
<dbReference type="EMBL" id="LR796873">
    <property type="protein sequence ID" value="CAB4172038.1"/>
    <property type="molecule type" value="Genomic_DNA"/>
</dbReference>
<name>A0A6J5PSL6_9CAUD</name>